<dbReference type="Gene3D" id="3.90.550.10">
    <property type="entry name" value="Spore Coat Polysaccharide Biosynthesis Protein SpsA, Chain A"/>
    <property type="match status" value="1"/>
</dbReference>
<keyword evidence="3" id="KW-1185">Reference proteome</keyword>
<name>A0ABT3B1K0_9CYAN</name>
<dbReference type="RefSeq" id="WP_263746851.1">
    <property type="nucleotide sequence ID" value="NZ_JAOWRF010000250.1"/>
</dbReference>
<gene>
    <name evidence="2" type="ORF">OGM63_17315</name>
</gene>
<evidence type="ECO:0000313" key="3">
    <source>
        <dbReference type="Proteomes" id="UP001526143"/>
    </source>
</evidence>
<dbReference type="InterPro" id="IPR050834">
    <property type="entry name" value="Glycosyltransf_2"/>
</dbReference>
<dbReference type="EMBL" id="JAOWRF010000250">
    <property type="protein sequence ID" value="MCV3215251.1"/>
    <property type="molecule type" value="Genomic_DNA"/>
</dbReference>
<evidence type="ECO:0000313" key="2">
    <source>
        <dbReference type="EMBL" id="MCV3215251.1"/>
    </source>
</evidence>
<dbReference type="PANTHER" id="PTHR43685">
    <property type="entry name" value="GLYCOSYLTRANSFERASE"/>
    <property type="match status" value="1"/>
</dbReference>
<dbReference type="PANTHER" id="PTHR43685:SF11">
    <property type="entry name" value="GLYCOSYLTRANSFERASE TAGX-RELATED"/>
    <property type="match status" value="1"/>
</dbReference>
<dbReference type="Proteomes" id="UP001526143">
    <property type="component" value="Unassembled WGS sequence"/>
</dbReference>
<accession>A0ABT3B1K0</accession>
<dbReference type="CDD" id="cd00761">
    <property type="entry name" value="Glyco_tranf_GTA_type"/>
    <property type="match status" value="1"/>
</dbReference>
<proteinExistence type="predicted"/>
<comment type="caution">
    <text evidence="2">The sequence shown here is derived from an EMBL/GenBank/DDBJ whole genome shotgun (WGS) entry which is preliminary data.</text>
</comment>
<dbReference type="InterPro" id="IPR001173">
    <property type="entry name" value="Glyco_trans_2-like"/>
</dbReference>
<evidence type="ECO:0000259" key="1">
    <source>
        <dbReference type="Pfam" id="PF00535"/>
    </source>
</evidence>
<dbReference type="SUPFAM" id="SSF53448">
    <property type="entry name" value="Nucleotide-diphospho-sugar transferases"/>
    <property type="match status" value="1"/>
</dbReference>
<reference evidence="2 3" key="1">
    <citation type="submission" date="2022-10" db="EMBL/GenBank/DDBJ databases">
        <title>Identification of biosynthetic pathway for the production of the potent trypsin inhibitor radiosumin.</title>
        <authorList>
            <person name="Fewer D.P."/>
            <person name="Delbaje E."/>
            <person name="Ouyang X."/>
            <person name="Agostino P.D."/>
            <person name="Wahlsten M."/>
            <person name="Jokela J."/>
            <person name="Permi P."/>
            <person name="Haapaniemi E."/>
            <person name="Koistinen H."/>
        </authorList>
    </citation>
    <scope>NUCLEOTIDE SEQUENCE [LARGE SCALE GENOMIC DNA]</scope>
    <source>
        <strain evidence="2 3">NIES-515</strain>
    </source>
</reference>
<dbReference type="Pfam" id="PF00535">
    <property type="entry name" value="Glycos_transf_2"/>
    <property type="match status" value="1"/>
</dbReference>
<feature type="domain" description="Glycosyltransferase 2-like" evidence="1">
    <location>
        <begin position="24"/>
        <end position="122"/>
    </location>
</feature>
<dbReference type="InterPro" id="IPR029044">
    <property type="entry name" value="Nucleotide-diphossugar_trans"/>
</dbReference>
<sequence>MNEQHPYRATIPPVPEGTPRPLWSVMIPTYNCANYLRETLASVLAQDPGYDVMQIEVVDDHSTKDDPAAVVEELGHGRVSFYRQPENVGHIRNFETCLQRSRGHLIHLLHGDDCVREDFSRKL</sequence>
<protein>
    <submittedName>
        <fullName evidence="2">Glycosyltransferase</fullName>
    </submittedName>
</protein>
<organism evidence="2 3">
    <name type="scientific">Plectonema radiosum NIES-515</name>
    <dbReference type="NCBI Taxonomy" id="2986073"/>
    <lineage>
        <taxon>Bacteria</taxon>
        <taxon>Bacillati</taxon>
        <taxon>Cyanobacteriota</taxon>
        <taxon>Cyanophyceae</taxon>
        <taxon>Oscillatoriophycideae</taxon>
        <taxon>Oscillatoriales</taxon>
        <taxon>Microcoleaceae</taxon>
        <taxon>Plectonema</taxon>
    </lineage>
</organism>